<organism evidence="7 8">
    <name type="scientific">Syncephalis pseudoplumigaleata</name>
    <dbReference type="NCBI Taxonomy" id="1712513"/>
    <lineage>
        <taxon>Eukaryota</taxon>
        <taxon>Fungi</taxon>
        <taxon>Fungi incertae sedis</taxon>
        <taxon>Zoopagomycota</taxon>
        <taxon>Zoopagomycotina</taxon>
        <taxon>Zoopagomycetes</taxon>
        <taxon>Zoopagales</taxon>
        <taxon>Piptocephalidaceae</taxon>
        <taxon>Syncephalis</taxon>
    </lineage>
</organism>
<evidence type="ECO:0000256" key="4">
    <source>
        <dbReference type="ARBA" id="ARBA00015522"/>
    </source>
</evidence>
<dbReference type="PANTHER" id="PTHR13243">
    <property type="entry name" value="HSPC111 PROTEIN-RELATED"/>
    <property type="match status" value="1"/>
</dbReference>
<evidence type="ECO:0000313" key="8">
    <source>
        <dbReference type="Proteomes" id="UP000278143"/>
    </source>
</evidence>
<dbReference type="Proteomes" id="UP000278143">
    <property type="component" value="Unassembled WGS sequence"/>
</dbReference>
<keyword evidence="8" id="KW-1185">Reference proteome</keyword>
<proteinExistence type="inferred from homology"/>
<dbReference type="AlphaFoldDB" id="A0A4P9YY66"/>
<dbReference type="Pfam" id="PF09420">
    <property type="entry name" value="Nop16"/>
    <property type="match status" value="1"/>
</dbReference>
<protein>
    <recommendedName>
        <fullName evidence="4">Nucleolar protein 16</fullName>
    </recommendedName>
</protein>
<dbReference type="PANTHER" id="PTHR13243:SF1">
    <property type="entry name" value="NUCLEOLAR PROTEIN 16"/>
    <property type="match status" value="1"/>
</dbReference>
<dbReference type="EMBL" id="KZ990329">
    <property type="protein sequence ID" value="RKP24281.1"/>
    <property type="molecule type" value="Genomic_DNA"/>
</dbReference>
<dbReference type="GO" id="GO:0005730">
    <property type="term" value="C:nucleolus"/>
    <property type="evidence" value="ECO:0007669"/>
    <property type="project" value="UniProtKB-SubCell"/>
</dbReference>
<evidence type="ECO:0000256" key="3">
    <source>
        <dbReference type="ARBA" id="ARBA00008479"/>
    </source>
</evidence>
<evidence type="ECO:0000256" key="5">
    <source>
        <dbReference type="ARBA" id="ARBA00023242"/>
    </source>
</evidence>
<keyword evidence="5" id="KW-0539">Nucleus</keyword>
<reference evidence="8" key="1">
    <citation type="journal article" date="2018" name="Nat. Microbiol.">
        <title>Leveraging single-cell genomics to expand the fungal tree of life.</title>
        <authorList>
            <person name="Ahrendt S.R."/>
            <person name="Quandt C.A."/>
            <person name="Ciobanu D."/>
            <person name="Clum A."/>
            <person name="Salamov A."/>
            <person name="Andreopoulos B."/>
            <person name="Cheng J.F."/>
            <person name="Woyke T."/>
            <person name="Pelin A."/>
            <person name="Henrissat B."/>
            <person name="Reynolds N.K."/>
            <person name="Benny G.L."/>
            <person name="Smith M.E."/>
            <person name="James T.Y."/>
            <person name="Grigoriev I.V."/>
        </authorList>
    </citation>
    <scope>NUCLEOTIDE SEQUENCE [LARGE SCALE GENOMIC DNA]</scope>
    <source>
        <strain evidence="8">Benny S71-1</strain>
    </source>
</reference>
<evidence type="ECO:0000256" key="2">
    <source>
        <dbReference type="ARBA" id="ARBA00004604"/>
    </source>
</evidence>
<dbReference type="OrthoDB" id="285729at2759"/>
<feature type="region of interest" description="Disordered" evidence="6">
    <location>
        <begin position="1"/>
        <end position="26"/>
    </location>
</feature>
<evidence type="ECO:0000256" key="6">
    <source>
        <dbReference type="SAM" id="MobiDB-lite"/>
    </source>
</evidence>
<comment type="subcellular location">
    <subcellularLocation>
        <location evidence="2">Nucleus</location>
        <location evidence="2">Nucleolus</location>
    </subcellularLocation>
</comment>
<evidence type="ECO:0000256" key="1">
    <source>
        <dbReference type="ARBA" id="ARBA00002889"/>
    </source>
</evidence>
<comment type="similarity">
    <text evidence="3">Belongs to the NOP16 family.</text>
</comment>
<dbReference type="GO" id="GO:0042273">
    <property type="term" value="P:ribosomal large subunit biogenesis"/>
    <property type="evidence" value="ECO:0007669"/>
    <property type="project" value="TreeGrafter"/>
</dbReference>
<accession>A0A4P9YY66</accession>
<name>A0A4P9YY66_9FUNG</name>
<sequence length="221" mass="25229">MGKRPHARRVNRQPTQKNTRRVANRVARKRPIAQDKLVAAHWDKELTVRQNYARLGLAHRVNGVAGGTERSRALEEMLAYRAADAQDLSKLDEATLKRRLGPGRAMIKRDDKGNIISVIMGTEADLDDGSEEQEEEQLAVLSQAKAKSQLVEEMERQVAEHVPYQRFLSPGETKWAKEVIAKYGDQYERAFRDLKLNKLQRTVGQIRQLCERYLATQQAAQ</sequence>
<comment type="function">
    <text evidence="1">Involved in the biogenesis of the 60S ribosomal subunit.</text>
</comment>
<evidence type="ECO:0000313" key="7">
    <source>
        <dbReference type="EMBL" id="RKP24281.1"/>
    </source>
</evidence>
<feature type="compositionally biased region" description="Basic residues" evidence="6">
    <location>
        <begin position="1"/>
        <end position="11"/>
    </location>
</feature>
<gene>
    <name evidence="7" type="ORF">SYNPS1DRAFT_17440</name>
</gene>
<dbReference type="InterPro" id="IPR019002">
    <property type="entry name" value="Ribosome_biogenesis_Nop16"/>
</dbReference>